<keyword evidence="4 8" id="KW-0812">Transmembrane</keyword>
<comment type="caution">
    <text evidence="9">The sequence shown here is derived from an EMBL/GenBank/DDBJ whole genome shotgun (WGS) entry which is preliminary data.</text>
</comment>
<dbReference type="InterPro" id="IPR009262">
    <property type="entry name" value="SLC35_F1/F2/F6"/>
</dbReference>
<keyword evidence="6 8" id="KW-0472">Membrane</keyword>
<evidence type="ECO:0000313" key="9">
    <source>
        <dbReference type="EMBL" id="KAI9243488.1"/>
    </source>
</evidence>
<feature type="transmembrane region" description="Helical" evidence="8">
    <location>
        <begin position="98"/>
        <end position="118"/>
    </location>
</feature>
<feature type="region of interest" description="Disordered" evidence="7">
    <location>
        <begin position="397"/>
        <end position="429"/>
    </location>
</feature>
<evidence type="ECO:0000256" key="4">
    <source>
        <dbReference type="ARBA" id="ARBA00022692"/>
    </source>
</evidence>
<evidence type="ECO:0000256" key="2">
    <source>
        <dbReference type="ARBA" id="ARBA00007863"/>
    </source>
</evidence>
<dbReference type="EMBL" id="JAIXMP010000071">
    <property type="protein sequence ID" value="KAI9243488.1"/>
    <property type="molecule type" value="Genomic_DNA"/>
</dbReference>
<dbReference type="Pfam" id="PF06027">
    <property type="entry name" value="SLC35F"/>
    <property type="match status" value="1"/>
</dbReference>
<dbReference type="SUPFAM" id="SSF103481">
    <property type="entry name" value="Multidrug resistance efflux transporter EmrE"/>
    <property type="match status" value="1"/>
</dbReference>
<dbReference type="InterPro" id="IPR052221">
    <property type="entry name" value="SLC35F_Transporter"/>
</dbReference>
<accession>A0AAD5P776</accession>
<comment type="subcellular location">
    <subcellularLocation>
        <location evidence="1">Membrane</location>
        <topology evidence="1">Multi-pass membrane protein</topology>
    </subcellularLocation>
</comment>
<keyword evidence="5 8" id="KW-1133">Transmembrane helix</keyword>
<feature type="transmembrane region" description="Helical" evidence="8">
    <location>
        <begin position="246"/>
        <end position="266"/>
    </location>
</feature>
<evidence type="ECO:0000256" key="6">
    <source>
        <dbReference type="ARBA" id="ARBA00023136"/>
    </source>
</evidence>
<feature type="compositionally biased region" description="Basic and acidic residues" evidence="7">
    <location>
        <begin position="404"/>
        <end position="415"/>
    </location>
</feature>
<sequence>MDQPSIDQKSMVENKDIEKTSSIPFDYYEEQLEREKEKREWSWKGKTWKERLGFLKSIKFWRVLILGQILALCITGTVVTSTKLGNDYNFNAPTTQTFLVYAVLALIYNPYAIWRRGFKAWCNQFWERGVYYFFLGWVDVEGNYLVVKAYAYTGMLSVMLLDCWSTPTCVILALIFFRVRYRWLQYVGIFLALCGTGMVVGSDAMAGQSWMASDPVKGNFFVIIGTTFYGISNTSVEYLSRKYPIYEVNGSFTLFATLINLVQLMILEREEFSTFVNNGEAVAMVIVYTICMVILYSLAPVMFRWGSAVLYNLSLMTSDFWSLIFGLGLFGYTVGFLYPIAFVVIILGIALYYVFPTPEPVIQKPNDPTRRHRKFKWFGFWFDTIEPQVTTDEKVQVGSNQQDHSMDKESVHTDQLEVSSSIKVEPKSS</sequence>
<dbReference type="PANTHER" id="PTHR14233:SF4">
    <property type="entry name" value="SOLUTE CARRIER FAMILY 35 MEMBER F2"/>
    <property type="match status" value="1"/>
</dbReference>
<feature type="transmembrane region" description="Helical" evidence="8">
    <location>
        <begin position="310"/>
        <end position="330"/>
    </location>
</feature>
<evidence type="ECO:0000256" key="8">
    <source>
        <dbReference type="SAM" id="Phobius"/>
    </source>
</evidence>
<proteinExistence type="inferred from homology"/>
<dbReference type="Proteomes" id="UP001209540">
    <property type="component" value="Unassembled WGS sequence"/>
</dbReference>
<reference evidence="9" key="2">
    <citation type="submission" date="2023-02" db="EMBL/GenBank/DDBJ databases">
        <authorList>
            <consortium name="DOE Joint Genome Institute"/>
            <person name="Mondo S.J."/>
            <person name="Chang Y."/>
            <person name="Wang Y."/>
            <person name="Ahrendt S."/>
            <person name="Andreopoulos W."/>
            <person name="Barry K."/>
            <person name="Beard J."/>
            <person name="Benny G.L."/>
            <person name="Blankenship S."/>
            <person name="Bonito G."/>
            <person name="Cuomo C."/>
            <person name="Desiro A."/>
            <person name="Gervers K.A."/>
            <person name="Hundley H."/>
            <person name="Kuo A."/>
            <person name="LaButti K."/>
            <person name="Lang B.F."/>
            <person name="Lipzen A."/>
            <person name="O'Donnell K."/>
            <person name="Pangilinan J."/>
            <person name="Reynolds N."/>
            <person name="Sandor L."/>
            <person name="Smith M.W."/>
            <person name="Tsang A."/>
            <person name="Grigoriev I.V."/>
            <person name="Stajich J.E."/>
            <person name="Spatafora J.W."/>
        </authorList>
    </citation>
    <scope>NUCLEOTIDE SEQUENCE</scope>
    <source>
        <strain evidence="9">RSA 2281</strain>
    </source>
</reference>
<feature type="transmembrane region" description="Helical" evidence="8">
    <location>
        <begin position="281"/>
        <end position="303"/>
    </location>
</feature>
<dbReference type="GO" id="GO:0022857">
    <property type="term" value="F:transmembrane transporter activity"/>
    <property type="evidence" value="ECO:0007669"/>
    <property type="project" value="InterPro"/>
</dbReference>
<evidence type="ECO:0000256" key="5">
    <source>
        <dbReference type="ARBA" id="ARBA00022989"/>
    </source>
</evidence>
<reference evidence="9" key="1">
    <citation type="journal article" date="2022" name="IScience">
        <title>Evolution of zygomycete secretomes and the origins of terrestrial fungal ecologies.</title>
        <authorList>
            <person name="Chang Y."/>
            <person name="Wang Y."/>
            <person name="Mondo S."/>
            <person name="Ahrendt S."/>
            <person name="Andreopoulos W."/>
            <person name="Barry K."/>
            <person name="Beard J."/>
            <person name="Benny G.L."/>
            <person name="Blankenship S."/>
            <person name="Bonito G."/>
            <person name="Cuomo C."/>
            <person name="Desiro A."/>
            <person name="Gervers K.A."/>
            <person name="Hundley H."/>
            <person name="Kuo A."/>
            <person name="LaButti K."/>
            <person name="Lang B.F."/>
            <person name="Lipzen A."/>
            <person name="O'Donnell K."/>
            <person name="Pangilinan J."/>
            <person name="Reynolds N."/>
            <person name="Sandor L."/>
            <person name="Smith M.E."/>
            <person name="Tsang A."/>
            <person name="Grigoriev I.V."/>
            <person name="Stajich J.E."/>
            <person name="Spatafora J.W."/>
        </authorList>
    </citation>
    <scope>NUCLEOTIDE SEQUENCE</scope>
    <source>
        <strain evidence="9">RSA 2281</strain>
    </source>
</reference>
<comment type="similarity">
    <text evidence="2">Belongs to the SLC35F solute transporter family.</text>
</comment>
<evidence type="ECO:0000256" key="3">
    <source>
        <dbReference type="ARBA" id="ARBA00022448"/>
    </source>
</evidence>
<keyword evidence="3" id="KW-0813">Transport</keyword>
<name>A0AAD5P776_9FUNG</name>
<evidence type="ECO:0000256" key="7">
    <source>
        <dbReference type="SAM" id="MobiDB-lite"/>
    </source>
</evidence>
<dbReference type="PANTHER" id="PTHR14233">
    <property type="entry name" value="DUF914-RELATED"/>
    <property type="match status" value="1"/>
</dbReference>
<dbReference type="AlphaFoldDB" id="A0AAD5P776"/>
<protein>
    <recommendedName>
        <fullName evidence="11">DUF914-domain-containing protein</fullName>
    </recommendedName>
</protein>
<evidence type="ECO:0008006" key="11">
    <source>
        <dbReference type="Google" id="ProtNLM"/>
    </source>
</evidence>
<evidence type="ECO:0000313" key="10">
    <source>
        <dbReference type="Proteomes" id="UP001209540"/>
    </source>
</evidence>
<organism evidence="9 10">
    <name type="scientific">Phascolomyces articulosus</name>
    <dbReference type="NCBI Taxonomy" id="60185"/>
    <lineage>
        <taxon>Eukaryota</taxon>
        <taxon>Fungi</taxon>
        <taxon>Fungi incertae sedis</taxon>
        <taxon>Mucoromycota</taxon>
        <taxon>Mucoromycotina</taxon>
        <taxon>Mucoromycetes</taxon>
        <taxon>Mucorales</taxon>
        <taxon>Lichtheimiaceae</taxon>
        <taxon>Phascolomyces</taxon>
    </lineage>
</organism>
<feature type="transmembrane region" description="Helical" evidence="8">
    <location>
        <begin position="220"/>
        <end position="239"/>
    </location>
</feature>
<gene>
    <name evidence="9" type="ORF">BDA99DRAFT_530265</name>
</gene>
<dbReference type="GO" id="GO:0016020">
    <property type="term" value="C:membrane"/>
    <property type="evidence" value="ECO:0007669"/>
    <property type="project" value="UniProtKB-SubCell"/>
</dbReference>
<evidence type="ECO:0000256" key="1">
    <source>
        <dbReference type="ARBA" id="ARBA00004141"/>
    </source>
</evidence>
<keyword evidence="10" id="KW-1185">Reference proteome</keyword>
<feature type="transmembrane region" description="Helical" evidence="8">
    <location>
        <begin position="156"/>
        <end position="176"/>
    </location>
</feature>
<feature type="transmembrane region" description="Helical" evidence="8">
    <location>
        <begin position="336"/>
        <end position="355"/>
    </location>
</feature>
<dbReference type="InterPro" id="IPR037185">
    <property type="entry name" value="EmrE-like"/>
</dbReference>
<feature type="transmembrane region" description="Helical" evidence="8">
    <location>
        <begin position="60"/>
        <end position="78"/>
    </location>
</feature>
<feature type="transmembrane region" description="Helical" evidence="8">
    <location>
        <begin position="130"/>
        <end position="150"/>
    </location>
</feature>
<feature type="transmembrane region" description="Helical" evidence="8">
    <location>
        <begin position="183"/>
        <end position="200"/>
    </location>
</feature>